<protein>
    <recommendedName>
        <fullName evidence="4">Cyclin-dependent kinase inhibitor domain-containing protein</fullName>
    </recommendedName>
</protein>
<reference evidence="5 6" key="1">
    <citation type="submission" date="2024-05" db="EMBL/GenBank/DDBJ databases">
        <authorList>
            <person name="Wallberg A."/>
        </authorList>
    </citation>
    <scope>NUCLEOTIDE SEQUENCE [LARGE SCALE GENOMIC DNA]</scope>
</reference>
<dbReference type="GO" id="GO:0005634">
    <property type="term" value="C:nucleus"/>
    <property type="evidence" value="ECO:0007669"/>
    <property type="project" value="InterPro"/>
</dbReference>
<dbReference type="Gene3D" id="4.10.365.10">
    <property type="entry name" value="p27"/>
    <property type="match status" value="1"/>
</dbReference>
<feature type="domain" description="Cyclin-dependent kinase inhibitor" evidence="4">
    <location>
        <begin position="53"/>
        <end position="84"/>
    </location>
</feature>
<evidence type="ECO:0000256" key="3">
    <source>
        <dbReference type="SAM" id="MobiDB-lite"/>
    </source>
</evidence>
<dbReference type="GO" id="GO:0004861">
    <property type="term" value="F:cyclin-dependent protein serine/threonine kinase inhibitor activity"/>
    <property type="evidence" value="ECO:0007669"/>
    <property type="project" value="InterPro"/>
</dbReference>
<comment type="caution">
    <text evidence="5">The sequence shown here is derived from an EMBL/GenBank/DDBJ whole genome shotgun (WGS) entry which is preliminary data.</text>
</comment>
<feature type="region of interest" description="Disordered" evidence="3">
    <location>
        <begin position="181"/>
        <end position="244"/>
    </location>
</feature>
<dbReference type="Pfam" id="PF02234">
    <property type="entry name" value="CDI"/>
    <property type="match status" value="1"/>
</dbReference>
<dbReference type="Proteomes" id="UP001497623">
    <property type="component" value="Unassembled WGS sequence"/>
</dbReference>
<dbReference type="InterPro" id="IPR044898">
    <property type="entry name" value="CDI_dom_sf"/>
</dbReference>
<name>A0AAV2S885_MEGNR</name>
<feature type="compositionally biased region" description="Low complexity" evidence="3">
    <location>
        <begin position="216"/>
        <end position="227"/>
    </location>
</feature>
<evidence type="ECO:0000256" key="2">
    <source>
        <dbReference type="ARBA" id="ARBA00023013"/>
    </source>
</evidence>
<proteinExistence type="inferred from homology"/>
<evidence type="ECO:0000256" key="1">
    <source>
        <dbReference type="ARBA" id="ARBA00006726"/>
    </source>
</evidence>
<evidence type="ECO:0000313" key="5">
    <source>
        <dbReference type="EMBL" id="CAL4166418.1"/>
    </source>
</evidence>
<dbReference type="AlphaFoldDB" id="A0AAV2S885"/>
<evidence type="ECO:0000259" key="4">
    <source>
        <dbReference type="Pfam" id="PF02234"/>
    </source>
</evidence>
<evidence type="ECO:0000313" key="6">
    <source>
        <dbReference type="Proteomes" id="UP001497623"/>
    </source>
</evidence>
<keyword evidence="6" id="KW-1185">Reference proteome</keyword>
<dbReference type="InterPro" id="IPR003175">
    <property type="entry name" value="CDI_dom"/>
</dbReference>
<sequence length="244" mass="27071">MVLTDTTAHSSDPLRPILGQRLKHVGGGSVRKAISFQGSINRRANLQLAESLLTISQSEFRTKWNFDPIAETPLPQQGQFLWTPLTPMSQVPLVDVKLATAMRPKTEAEADLATCFRLPHKENVTKINDKDPMCKESENKDVKNKDQICKEQTCLSVTETSTNKLLCPDMENNNNSINLFKTNAETDTKTSKLRASTNKRQPVITDFLRASKKRTLSSSSESVSGTTPGPPSKLRRIRSDGDTS</sequence>
<dbReference type="EMBL" id="CAXKWB010048283">
    <property type="protein sequence ID" value="CAL4166418.1"/>
    <property type="molecule type" value="Genomic_DNA"/>
</dbReference>
<comment type="similarity">
    <text evidence="1">Belongs to the CDI family.</text>
</comment>
<dbReference type="GO" id="GO:0051726">
    <property type="term" value="P:regulation of cell cycle"/>
    <property type="evidence" value="ECO:0007669"/>
    <property type="project" value="InterPro"/>
</dbReference>
<organism evidence="5 6">
    <name type="scientific">Meganyctiphanes norvegica</name>
    <name type="common">Northern krill</name>
    <name type="synonym">Thysanopoda norvegica</name>
    <dbReference type="NCBI Taxonomy" id="48144"/>
    <lineage>
        <taxon>Eukaryota</taxon>
        <taxon>Metazoa</taxon>
        <taxon>Ecdysozoa</taxon>
        <taxon>Arthropoda</taxon>
        <taxon>Crustacea</taxon>
        <taxon>Multicrustacea</taxon>
        <taxon>Malacostraca</taxon>
        <taxon>Eumalacostraca</taxon>
        <taxon>Eucarida</taxon>
        <taxon>Euphausiacea</taxon>
        <taxon>Euphausiidae</taxon>
        <taxon>Meganyctiphanes</taxon>
    </lineage>
</organism>
<accession>A0AAV2S885</accession>
<gene>
    <name evidence="5" type="ORF">MNOR_LOCUS33451</name>
</gene>
<keyword evidence="2" id="KW-0649">Protein kinase inhibitor</keyword>